<dbReference type="SUPFAM" id="SSF53850">
    <property type="entry name" value="Periplasmic binding protein-like II"/>
    <property type="match status" value="1"/>
</dbReference>
<dbReference type="STRING" id="1674920.ACR52_03195"/>
<dbReference type="EMBL" id="LFMW01000001">
    <property type="protein sequence ID" value="KMT57649.1"/>
    <property type="molecule type" value="Genomic_DNA"/>
</dbReference>
<dbReference type="InterPro" id="IPR036388">
    <property type="entry name" value="WH-like_DNA-bd_sf"/>
</dbReference>
<protein>
    <submittedName>
        <fullName evidence="6">LysR family transcriptional regulator</fullName>
    </submittedName>
</protein>
<dbReference type="PATRIC" id="fig|1674920.3.peg.647"/>
<dbReference type="PANTHER" id="PTHR30537:SF5">
    <property type="entry name" value="HTH-TYPE TRANSCRIPTIONAL ACTIVATOR TTDR-RELATED"/>
    <property type="match status" value="1"/>
</dbReference>
<organism evidence="6 7">
    <name type="scientific">Pseudomonas fildesensis</name>
    <dbReference type="NCBI Taxonomy" id="1674920"/>
    <lineage>
        <taxon>Bacteria</taxon>
        <taxon>Pseudomonadati</taxon>
        <taxon>Pseudomonadota</taxon>
        <taxon>Gammaproteobacteria</taxon>
        <taxon>Pseudomonadales</taxon>
        <taxon>Pseudomonadaceae</taxon>
        <taxon>Pseudomonas</taxon>
    </lineage>
</organism>
<dbReference type="FunFam" id="1.10.10.10:FF:000001">
    <property type="entry name" value="LysR family transcriptional regulator"/>
    <property type="match status" value="1"/>
</dbReference>
<dbReference type="Gene3D" id="3.40.190.290">
    <property type="match status" value="1"/>
</dbReference>
<dbReference type="InterPro" id="IPR000847">
    <property type="entry name" value="LysR_HTH_N"/>
</dbReference>
<dbReference type="GO" id="GO:0043565">
    <property type="term" value="F:sequence-specific DNA binding"/>
    <property type="evidence" value="ECO:0007669"/>
    <property type="project" value="TreeGrafter"/>
</dbReference>
<keyword evidence="4" id="KW-0804">Transcription</keyword>
<dbReference type="InterPro" id="IPR036390">
    <property type="entry name" value="WH_DNA-bd_sf"/>
</dbReference>
<proteinExistence type="inferred from homology"/>
<comment type="similarity">
    <text evidence="1">Belongs to the LysR transcriptional regulatory family.</text>
</comment>
<keyword evidence="2" id="KW-0805">Transcription regulation</keyword>
<dbReference type="InterPro" id="IPR058163">
    <property type="entry name" value="LysR-type_TF_proteobact-type"/>
</dbReference>
<dbReference type="OrthoDB" id="9786526at2"/>
<dbReference type="Pfam" id="PF00126">
    <property type="entry name" value="HTH_1"/>
    <property type="match status" value="1"/>
</dbReference>
<dbReference type="InterPro" id="IPR005119">
    <property type="entry name" value="LysR_subst-bd"/>
</dbReference>
<dbReference type="PROSITE" id="PS50931">
    <property type="entry name" value="HTH_LYSR"/>
    <property type="match status" value="1"/>
</dbReference>
<evidence type="ECO:0000259" key="5">
    <source>
        <dbReference type="PROSITE" id="PS50931"/>
    </source>
</evidence>
<evidence type="ECO:0000256" key="4">
    <source>
        <dbReference type="ARBA" id="ARBA00023163"/>
    </source>
</evidence>
<dbReference type="Proteomes" id="UP000037551">
    <property type="component" value="Unassembled WGS sequence"/>
</dbReference>
<dbReference type="SUPFAM" id="SSF46785">
    <property type="entry name" value="Winged helix' DNA-binding domain"/>
    <property type="match status" value="1"/>
</dbReference>
<dbReference type="Pfam" id="PF03466">
    <property type="entry name" value="LysR_substrate"/>
    <property type="match status" value="1"/>
</dbReference>
<gene>
    <name evidence="6" type="ORF">ACR52_03195</name>
</gene>
<evidence type="ECO:0000256" key="3">
    <source>
        <dbReference type="ARBA" id="ARBA00023125"/>
    </source>
</evidence>
<dbReference type="CDD" id="cd08477">
    <property type="entry name" value="PBP2_CrgA_like_8"/>
    <property type="match status" value="1"/>
</dbReference>
<dbReference type="AlphaFoldDB" id="A0A0J8GA07"/>
<dbReference type="PANTHER" id="PTHR30537">
    <property type="entry name" value="HTH-TYPE TRANSCRIPTIONAL REGULATOR"/>
    <property type="match status" value="1"/>
</dbReference>
<evidence type="ECO:0000313" key="6">
    <source>
        <dbReference type="EMBL" id="KMT57649.1"/>
    </source>
</evidence>
<evidence type="ECO:0000313" key="7">
    <source>
        <dbReference type="Proteomes" id="UP000037551"/>
    </source>
</evidence>
<reference evidence="6 7" key="1">
    <citation type="submission" date="2015-06" db="EMBL/GenBank/DDBJ databases">
        <title>Draft genome sequence of an Antarctic Pseudomonas sp. strain KG01 with full potential for biotechnological applications.</title>
        <authorList>
            <person name="Pavlov M.S."/>
            <person name="Lira F."/>
            <person name="Martinez J.L."/>
            <person name="Marshall S.H."/>
        </authorList>
    </citation>
    <scope>NUCLEOTIDE SEQUENCE [LARGE SCALE GENOMIC DNA]</scope>
    <source>
        <strain evidence="6 7">KG01</strain>
    </source>
</reference>
<accession>A0A0J8GA07</accession>
<sequence>MDLFQAMSVYVKVVETGSMTAAAQACGMSTTMVGNHLRALEQRLGVSLLKRTTRKQSLTEFGGQYYQRCLEVLGLVADSEQLAEQANSDVPKGTLRITAPPAFGTERLAPALSEFSRRYPLIKLYVVLSNQRVDMIDSGFDAAIRLGELEPSSLIARPMQDYTITLCASKDYLARRGTPQTPEDLQQHDCLAFAYPSTDDWRNADKLWRMTGAEGEVEIPVSGSLTINSSQALRQAAVQGMGIVMLPDALVQPDLQTGKLVALLTAYQLPSRPMHLMYGQDRYRLPKLRAFVDFVMEKWAR</sequence>
<dbReference type="GO" id="GO:0006351">
    <property type="term" value="P:DNA-templated transcription"/>
    <property type="evidence" value="ECO:0007669"/>
    <property type="project" value="TreeGrafter"/>
</dbReference>
<comment type="caution">
    <text evidence="6">The sequence shown here is derived from an EMBL/GenBank/DDBJ whole genome shotgun (WGS) entry which is preliminary data.</text>
</comment>
<dbReference type="RefSeq" id="WP_048720396.1">
    <property type="nucleotide sequence ID" value="NZ_JBJGXJ010000016.1"/>
</dbReference>
<evidence type="ECO:0000256" key="1">
    <source>
        <dbReference type="ARBA" id="ARBA00009437"/>
    </source>
</evidence>
<dbReference type="GO" id="GO:0003700">
    <property type="term" value="F:DNA-binding transcription factor activity"/>
    <property type="evidence" value="ECO:0007669"/>
    <property type="project" value="InterPro"/>
</dbReference>
<evidence type="ECO:0000256" key="2">
    <source>
        <dbReference type="ARBA" id="ARBA00023015"/>
    </source>
</evidence>
<keyword evidence="7" id="KW-1185">Reference proteome</keyword>
<dbReference type="FunFam" id="3.40.190.290:FF:000001">
    <property type="entry name" value="Transcriptional regulator, LysR family"/>
    <property type="match status" value="1"/>
</dbReference>
<keyword evidence="3" id="KW-0238">DNA-binding</keyword>
<dbReference type="Gene3D" id="1.10.10.10">
    <property type="entry name" value="Winged helix-like DNA-binding domain superfamily/Winged helix DNA-binding domain"/>
    <property type="match status" value="1"/>
</dbReference>
<name>A0A0J8GA07_9PSED</name>
<feature type="domain" description="HTH lysR-type" evidence="5">
    <location>
        <begin position="1"/>
        <end position="59"/>
    </location>
</feature>